<feature type="compositionally biased region" description="Basic and acidic residues" evidence="1">
    <location>
        <begin position="558"/>
        <end position="581"/>
    </location>
</feature>
<gene>
    <name evidence="2" type="ORF">NTEN_LOCUS11004</name>
</gene>
<organism evidence="2 3">
    <name type="scientific">Nesidiocoris tenuis</name>
    <dbReference type="NCBI Taxonomy" id="355587"/>
    <lineage>
        <taxon>Eukaryota</taxon>
        <taxon>Metazoa</taxon>
        <taxon>Ecdysozoa</taxon>
        <taxon>Arthropoda</taxon>
        <taxon>Hexapoda</taxon>
        <taxon>Insecta</taxon>
        <taxon>Pterygota</taxon>
        <taxon>Neoptera</taxon>
        <taxon>Paraneoptera</taxon>
        <taxon>Hemiptera</taxon>
        <taxon>Heteroptera</taxon>
        <taxon>Panheteroptera</taxon>
        <taxon>Cimicomorpha</taxon>
        <taxon>Miridae</taxon>
        <taxon>Dicyphina</taxon>
        <taxon>Nesidiocoris</taxon>
    </lineage>
</organism>
<evidence type="ECO:0000256" key="1">
    <source>
        <dbReference type="SAM" id="MobiDB-lite"/>
    </source>
</evidence>
<dbReference type="AlphaFoldDB" id="A0A6H5GNE1"/>
<evidence type="ECO:0000313" key="3">
    <source>
        <dbReference type="Proteomes" id="UP000479000"/>
    </source>
</evidence>
<feature type="region of interest" description="Disordered" evidence="1">
    <location>
        <begin position="173"/>
        <end position="200"/>
    </location>
</feature>
<evidence type="ECO:0000313" key="2">
    <source>
        <dbReference type="EMBL" id="CAB0005527.1"/>
    </source>
</evidence>
<proteinExistence type="predicted"/>
<dbReference type="EMBL" id="CADCXU010016538">
    <property type="protein sequence ID" value="CAB0005527.1"/>
    <property type="molecule type" value="Genomic_DNA"/>
</dbReference>
<feature type="compositionally biased region" description="Low complexity" evidence="1">
    <location>
        <begin position="261"/>
        <end position="277"/>
    </location>
</feature>
<sequence>MLGSVLAKIQPANALHLPIFDPDAEGNDPRSWCNTIESCLAERPLIGTDLILALTKSLKGRAAQWLSQISFAGMTWEIFKQFFLTEYDVIDTPAVCVAKVLSAKLSQNESYSAFASRMISSLNARFKHMSVDEIVVSTVLGLMSKMDGRIRRIAHNTEVTSRQQLLKELSSINQGKRPYGPDAQMAQAQPPSKLPRFDPTKKQYFSTLPPYVPGSRCTICHRRGHQSDKCWFAKKPADHPSPQSTSTGFQNRPYRGPPQFQSSAHQSGSASSAQVRGGFRGRGVYRGCSRNYNNPSRPVDQAPQQRQVNLCATNPPGQLHHKDAEVVQKPETPQSPKSVNLTVLSDNWILMAQDQDPEISEIKSKIQNNGLSDQQMNTYELRSGILCRVVQRGYRTRCLPIIPHSHRYTVVHNIHESIMHLGSEKTPGRGGGFCTTMPLSAVPFVLSFRCGRDDRTVRSGRVGGRSASAQKSKSYENPHGGTLRCFGLPKWLHCAIWRTVCADDGFCTVRCVEYKAHARASTVIHPWMHPTEPIQNPDERNVIDDIGYGHTVLTMSDKGAKSEDSKAAAKVDAAGKKKSVMDKLPPVLGKKASKSSEPAADTGKTKKKYTFQDRIKDIKTGIAELKANMKEKKSQFASAGGSGPVGSQGPAIPRGRQMLYPYTFTAKIAQFPYRFHWEKSWYFKYFLLGSLVSWPLFVIIGRKSNTPANVEEWRKHREDYHEEMQSTQGATPPSELIFIAGPHVKM</sequence>
<feature type="region of interest" description="Disordered" evidence="1">
    <location>
        <begin position="557"/>
        <end position="606"/>
    </location>
</feature>
<feature type="compositionally biased region" description="Polar residues" evidence="1">
    <location>
        <begin position="241"/>
        <end position="250"/>
    </location>
</feature>
<keyword evidence="3" id="KW-1185">Reference proteome</keyword>
<protein>
    <submittedName>
        <fullName evidence="2">Uncharacterized protein</fullName>
    </submittedName>
</protein>
<name>A0A6H5GNE1_9HEMI</name>
<dbReference type="Proteomes" id="UP000479000">
    <property type="component" value="Unassembled WGS sequence"/>
</dbReference>
<feature type="region of interest" description="Disordered" evidence="1">
    <location>
        <begin position="232"/>
        <end position="277"/>
    </location>
</feature>
<accession>A0A6H5GNE1</accession>
<reference evidence="2 3" key="1">
    <citation type="submission" date="2020-02" db="EMBL/GenBank/DDBJ databases">
        <authorList>
            <person name="Ferguson B K."/>
        </authorList>
    </citation>
    <scope>NUCLEOTIDE SEQUENCE [LARGE SCALE GENOMIC DNA]</scope>
</reference>
<dbReference type="OrthoDB" id="116216at2759"/>